<keyword evidence="1" id="KW-0732">Signal</keyword>
<dbReference type="EMBL" id="MJFZ01000216">
    <property type="protein sequence ID" value="RAW34015.1"/>
    <property type="molecule type" value="Genomic_DNA"/>
</dbReference>
<proteinExistence type="predicted"/>
<evidence type="ECO:0000256" key="1">
    <source>
        <dbReference type="SAM" id="SignalP"/>
    </source>
</evidence>
<feature type="chain" id="PRO_5040067891" evidence="1">
    <location>
        <begin position="18"/>
        <end position="98"/>
    </location>
</feature>
<evidence type="ECO:0000313" key="9">
    <source>
        <dbReference type="Proteomes" id="UP000251314"/>
    </source>
</evidence>
<evidence type="ECO:0000313" key="3">
    <source>
        <dbReference type="EMBL" id="KAG2917052.1"/>
    </source>
</evidence>
<dbReference type="EMBL" id="RCMK01000319">
    <property type="protein sequence ID" value="KAG2936832.1"/>
    <property type="molecule type" value="Genomic_DNA"/>
</dbReference>
<dbReference type="OrthoDB" id="10335868at2759"/>
<evidence type="ECO:0000313" key="4">
    <source>
        <dbReference type="EMBL" id="KAG2936832.1"/>
    </source>
</evidence>
<accession>A0A329SB51</accession>
<dbReference type="AlphaFoldDB" id="A0A329SB51"/>
<dbReference type="EMBL" id="RCMV01000527">
    <property type="protein sequence ID" value="KAG3215854.1"/>
    <property type="molecule type" value="Genomic_DNA"/>
</dbReference>
<dbReference type="EMBL" id="RCMG01000221">
    <property type="protein sequence ID" value="KAG2859308.1"/>
    <property type="molecule type" value="Genomic_DNA"/>
</dbReference>
<reference evidence="7" key="3">
    <citation type="submission" date="2021-01" db="EMBL/GenBank/DDBJ databases">
        <title>Phytophthora aleatoria, a newly-described species from Pinus radiata is distinct from Phytophthora cactorum isolates based on comparative genomics.</title>
        <authorList>
            <person name="Mcdougal R."/>
            <person name="Panda P."/>
            <person name="Williams N."/>
            <person name="Studholme D.J."/>
        </authorList>
    </citation>
    <scope>NUCLEOTIDE SEQUENCE</scope>
    <source>
        <strain evidence="7">NZFS 3830</strain>
    </source>
</reference>
<dbReference type="EMBL" id="JAENGZ010000765">
    <property type="protein sequence ID" value="KAG6954162.1"/>
    <property type="molecule type" value="Genomic_DNA"/>
</dbReference>
<comment type="caution">
    <text evidence="8">The sequence shown here is derived from an EMBL/GenBank/DDBJ whole genome shotgun (WGS) entry which is preliminary data.</text>
</comment>
<dbReference type="Proteomes" id="UP000735874">
    <property type="component" value="Unassembled WGS sequence"/>
</dbReference>
<protein>
    <submittedName>
        <fullName evidence="8">Uncharacterized protein</fullName>
    </submittedName>
</protein>
<organism evidence="8 9">
    <name type="scientific">Phytophthora cactorum</name>
    <dbReference type="NCBI Taxonomy" id="29920"/>
    <lineage>
        <taxon>Eukaryota</taxon>
        <taxon>Sar</taxon>
        <taxon>Stramenopiles</taxon>
        <taxon>Oomycota</taxon>
        <taxon>Peronosporomycetes</taxon>
        <taxon>Peronosporales</taxon>
        <taxon>Peronosporaceae</taxon>
        <taxon>Phytophthora</taxon>
    </lineage>
</organism>
<dbReference type="VEuPathDB" id="FungiDB:PC110_g9672"/>
<dbReference type="EMBL" id="RCML01000196">
    <property type="protein sequence ID" value="KAG2986171.1"/>
    <property type="molecule type" value="Genomic_DNA"/>
</dbReference>
<keyword evidence="9" id="KW-1185">Reference proteome</keyword>
<evidence type="ECO:0000313" key="5">
    <source>
        <dbReference type="EMBL" id="KAG2986171.1"/>
    </source>
</evidence>
<dbReference type="EMBL" id="RCMI01000328">
    <property type="protein sequence ID" value="KAG2917052.1"/>
    <property type="molecule type" value="Genomic_DNA"/>
</dbReference>
<sequence length="98" mass="10597">MRTLLAATVTLLNDSSAEVVFADDSPGRNDKITEKNDAIDESLPFKYRNFTDRLEIIIEETGSVSSGSSSSLYDLTELSIASSTSTNISASSNIHDFT</sequence>
<dbReference type="Proteomes" id="UP000760860">
    <property type="component" value="Unassembled WGS sequence"/>
</dbReference>
<reference evidence="8 9" key="1">
    <citation type="submission" date="2018-01" db="EMBL/GenBank/DDBJ databases">
        <title>Draft genome of the strawberry crown rot pathogen Phytophthora cactorum.</title>
        <authorList>
            <person name="Armitage A.D."/>
            <person name="Lysoe E."/>
            <person name="Nellist C.F."/>
            <person name="Harrison R.J."/>
            <person name="Brurberg M.B."/>
        </authorList>
    </citation>
    <scope>NUCLEOTIDE SEQUENCE [LARGE SCALE GENOMIC DNA]</scope>
    <source>
        <strain evidence="8 9">10300</strain>
    </source>
</reference>
<evidence type="ECO:0000313" key="6">
    <source>
        <dbReference type="EMBL" id="KAG3215854.1"/>
    </source>
</evidence>
<dbReference type="Proteomes" id="UP000736787">
    <property type="component" value="Unassembled WGS sequence"/>
</dbReference>
<gene>
    <name evidence="7" type="ORF">JG687_00011957</name>
    <name evidence="8" type="ORF">PC110_g9672</name>
    <name evidence="2" type="ORF">PC113_g9053</name>
    <name evidence="3" type="ORF">PC115_g10835</name>
    <name evidence="4" type="ORF">PC117_g11948</name>
    <name evidence="5" type="ORF">PC118_g7924</name>
    <name evidence="6" type="ORF">PC129_g13276</name>
</gene>
<reference evidence="2" key="2">
    <citation type="submission" date="2018-10" db="EMBL/GenBank/DDBJ databases">
        <title>Effector identification in a new, highly contiguous assembly of the strawberry crown rot pathogen Phytophthora cactorum.</title>
        <authorList>
            <person name="Armitage A.D."/>
            <person name="Nellist C.F."/>
            <person name="Bates H."/>
            <person name="Vickerstaff R.J."/>
            <person name="Harrison R.J."/>
        </authorList>
    </citation>
    <scope>NUCLEOTIDE SEQUENCE</scope>
    <source>
        <strain evidence="2">15-7</strain>
        <strain evidence="3">4032</strain>
        <strain evidence="4">4040</strain>
        <strain evidence="5">P415</strain>
        <strain evidence="6">P421</strain>
    </source>
</reference>
<dbReference type="Proteomes" id="UP000774804">
    <property type="component" value="Unassembled WGS sequence"/>
</dbReference>
<dbReference type="Proteomes" id="UP000697107">
    <property type="component" value="Unassembled WGS sequence"/>
</dbReference>
<dbReference type="Proteomes" id="UP000688947">
    <property type="component" value="Unassembled WGS sequence"/>
</dbReference>
<name>A0A329SB51_9STRA</name>
<evidence type="ECO:0000313" key="8">
    <source>
        <dbReference type="EMBL" id="RAW34015.1"/>
    </source>
</evidence>
<evidence type="ECO:0000313" key="2">
    <source>
        <dbReference type="EMBL" id="KAG2859308.1"/>
    </source>
</evidence>
<dbReference type="Proteomes" id="UP000251314">
    <property type="component" value="Unassembled WGS sequence"/>
</dbReference>
<evidence type="ECO:0000313" key="7">
    <source>
        <dbReference type="EMBL" id="KAG6954162.1"/>
    </source>
</evidence>
<feature type="signal peptide" evidence="1">
    <location>
        <begin position="1"/>
        <end position="17"/>
    </location>
</feature>